<keyword evidence="6" id="KW-0067">ATP-binding</keyword>
<dbReference type="InterPro" id="IPR025669">
    <property type="entry name" value="AAA_dom"/>
</dbReference>
<dbReference type="GO" id="GO:0005886">
    <property type="term" value="C:plasma membrane"/>
    <property type="evidence" value="ECO:0007669"/>
    <property type="project" value="TreeGrafter"/>
</dbReference>
<dbReference type="EMBL" id="LGTW01000001">
    <property type="protein sequence ID" value="KWX26180.1"/>
    <property type="molecule type" value="Genomic_DNA"/>
</dbReference>
<organism evidence="11 12">
    <name type="scientific">Mycolicibacterium wolinskyi</name>
    <dbReference type="NCBI Taxonomy" id="59750"/>
    <lineage>
        <taxon>Bacteria</taxon>
        <taxon>Bacillati</taxon>
        <taxon>Actinomycetota</taxon>
        <taxon>Actinomycetes</taxon>
        <taxon>Mycobacteriales</taxon>
        <taxon>Mycobacteriaceae</taxon>
        <taxon>Mycolicibacterium</taxon>
    </lineage>
</organism>
<dbReference type="InterPro" id="IPR050445">
    <property type="entry name" value="Bact_polysacc_biosynth/exp"/>
</dbReference>
<dbReference type="Gene3D" id="3.40.50.300">
    <property type="entry name" value="P-loop containing nucleotide triphosphate hydrolases"/>
    <property type="match status" value="1"/>
</dbReference>
<keyword evidence="9" id="KW-0812">Transmembrane</keyword>
<evidence type="ECO:0000256" key="8">
    <source>
        <dbReference type="ARBA" id="ARBA00051245"/>
    </source>
</evidence>
<dbReference type="EC" id="2.7.10.2" evidence="2"/>
<dbReference type="STRING" id="59750.AWC31_35610"/>
<evidence type="ECO:0000256" key="1">
    <source>
        <dbReference type="ARBA" id="ARBA00007316"/>
    </source>
</evidence>
<sequence>MLQKPVYEASTTLFITSGGTVSPTAYDTVKASQERVGSYAQLLYSDAILAPAVESAGLDWSLEQARQAVGVDINPQVVLMTIYGRDNNPEVAQRFTAAIADSMIKAVSTLEVPGSGYEPTGKLTVVTPATVASTPVVPTTQVNVIVAAMIGLVVGALLVLAREARNKKIRNVTDAEIALGSQPLAIVPGDDELKDGRLIDLDGEPTAAVTAFRGLRSQLMLALHDKPNPIVAVTSARAGEGKTTVAVNVGATLAKGDSSVVVVDTNIDDPQVDQRVGATEHPGLTDVLHGRVPLGEAVQRGVTGLQTLAVLGAGQKDVDHPDDLFVSTAFSALIRELAEQFDYVIVDSPALLANAGTDAIVGLADGVVVVVRPSISSTADLAECRKRLTAVRAKLLGFVFGESQTTSSGRAPIKVNAH</sequence>
<dbReference type="PANTHER" id="PTHR32309">
    <property type="entry name" value="TYROSINE-PROTEIN KINASE"/>
    <property type="match status" value="1"/>
</dbReference>
<dbReference type="GO" id="GO:0004713">
    <property type="term" value="F:protein tyrosine kinase activity"/>
    <property type="evidence" value="ECO:0007669"/>
    <property type="project" value="TreeGrafter"/>
</dbReference>
<dbReference type="SUPFAM" id="SSF52540">
    <property type="entry name" value="P-loop containing nucleoside triphosphate hydrolases"/>
    <property type="match status" value="1"/>
</dbReference>
<evidence type="ECO:0000256" key="2">
    <source>
        <dbReference type="ARBA" id="ARBA00011903"/>
    </source>
</evidence>
<evidence type="ECO:0000313" key="11">
    <source>
        <dbReference type="EMBL" id="KWX26180.1"/>
    </source>
</evidence>
<dbReference type="PANTHER" id="PTHR32309:SF13">
    <property type="entry name" value="FERRIC ENTEROBACTIN TRANSPORT PROTEIN FEPE"/>
    <property type="match status" value="1"/>
</dbReference>
<keyword evidence="9" id="KW-0472">Membrane</keyword>
<dbReference type="Pfam" id="PF13614">
    <property type="entry name" value="AAA_31"/>
    <property type="match status" value="1"/>
</dbReference>
<keyword evidence="9" id="KW-1133">Transmembrane helix</keyword>
<dbReference type="CDD" id="cd05387">
    <property type="entry name" value="BY-kinase"/>
    <property type="match status" value="1"/>
</dbReference>
<keyword evidence="12" id="KW-1185">Reference proteome</keyword>
<evidence type="ECO:0000313" key="12">
    <source>
        <dbReference type="Proteomes" id="UP000070612"/>
    </source>
</evidence>
<comment type="caution">
    <text evidence="11">The sequence shown here is derived from an EMBL/GenBank/DDBJ whole genome shotgun (WGS) entry which is preliminary data.</text>
</comment>
<dbReference type="PATRIC" id="fig|59750.3.peg.583"/>
<dbReference type="Proteomes" id="UP000070612">
    <property type="component" value="Unassembled WGS sequence"/>
</dbReference>
<accession>A0A132PV34</accession>
<feature type="domain" description="AAA" evidence="10">
    <location>
        <begin position="230"/>
        <end position="392"/>
    </location>
</feature>
<gene>
    <name evidence="11" type="ORF">AFM11_02830</name>
</gene>
<evidence type="ECO:0000256" key="7">
    <source>
        <dbReference type="ARBA" id="ARBA00023137"/>
    </source>
</evidence>
<keyword evidence="4" id="KW-0547">Nucleotide-binding</keyword>
<protein>
    <recommendedName>
        <fullName evidence="2">non-specific protein-tyrosine kinase</fullName>
        <ecNumber evidence="2">2.7.10.2</ecNumber>
    </recommendedName>
</protein>
<keyword evidence="5" id="KW-0418">Kinase</keyword>
<dbReference type="InterPro" id="IPR005702">
    <property type="entry name" value="Wzc-like_C"/>
</dbReference>
<keyword evidence="7" id="KW-0829">Tyrosine-protein kinase</keyword>
<feature type="transmembrane region" description="Helical" evidence="9">
    <location>
        <begin position="142"/>
        <end position="161"/>
    </location>
</feature>
<evidence type="ECO:0000256" key="3">
    <source>
        <dbReference type="ARBA" id="ARBA00022679"/>
    </source>
</evidence>
<keyword evidence="3" id="KW-0808">Transferase</keyword>
<comment type="similarity">
    <text evidence="1">Belongs to the CpsD/CapB family.</text>
</comment>
<evidence type="ECO:0000259" key="10">
    <source>
        <dbReference type="Pfam" id="PF13614"/>
    </source>
</evidence>
<reference evidence="11 12" key="1">
    <citation type="submission" date="2015-07" db="EMBL/GenBank/DDBJ databases">
        <title>A draft genome sequence of Mycobacterium wolinskyi.</title>
        <authorList>
            <person name="de Man T.J."/>
            <person name="Perry K.A."/>
            <person name="Coulliette A.D."/>
            <person name="Jensen B."/>
            <person name="Toney N.C."/>
            <person name="Limbago B.M."/>
            <person name="Noble-Wang J."/>
        </authorList>
    </citation>
    <scope>NUCLEOTIDE SEQUENCE [LARGE SCALE GENOMIC DNA]</scope>
    <source>
        <strain evidence="11 12">CDC_01</strain>
    </source>
</reference>
<dbReference type="AlphaFoldDB" id="A0A132PV34"/>
<evidence type="ECO:0000256" key="4">
    <source>
        <dbReference type="ARBA" id="ARBA00022741"/>
    </source>
</evidence>
<comment type="catalytic activity">
    <reaction evidence="8">
        <text>L-tyrosyl-[protein] + ATP = O-phospho-L-tyrosyl-[protein] + ADP + H(+)</text>
        <dbReference type="Rhea" id="RHEA:10596"/>
        <dbReference type="Rhea" id="RHEA-COMP:10136"/>
        <dbReference type="Rhea" id="RHEA-COMP:20101"/>
        <dbReference type="ChEBI" id="CHEBI:15378"/>
        <dbReference type="ChEBI" id="CHEBI:30616"/>
        <dbReference type="ChEBI" id="CHEBI:46858"/>
        <dbReference type="ChEBI" id="CHEBI:61978"/>
        <dbReference type="ChEBI" id="CHEBI:456216"/>
        <dbReference type="EC" id="2.7.10.2"/>
    </reaction>
</comment>
<evidence type="ECO:0000256" key="6">
    <source>
        <dbReference type="ARBA" id="ARBA00022840"/>
    </source>
</evidence>
<name>A0A132PV34_9MYCO</name>
<proteinExistence type="inferred from homology"/>
<evidence type="ECO:0000256" key="9">
    <source>
        <dbReference type="SAM" id="Phobius"/>
    </source>
</evidence>
<dbReference type="InterPro" id="IPR027417">
    <property type="entry name" value="P-loop_NTPase"/>
</dbReference>
<evidence type="ECO:0000256" key="5">
    <source>
        <dbReference type="ARBA" id="ARBA00022777"/>
    </source>
</evidence>